<reference evidence="9 10" key="1">
    <citation type="submission" date="2017-10" db="EMBL/GenBank/DDBJ databases">
        <title>Genomics of the genus Arcobacter.</title>
        <authorList>
            <person name="Perez-Cataluna A."/>
            <person name="Figueras M.J."/>
        </authorList>
    </citation>
    <scope>NUCLEOTIDE SEQUENCE [LARGE SCALE GENOMIC DNA]</scope>
    <source>
        <strain evidence="9 10">CECT 8993</strain>
    </source>
</reference>
<dbReference type="InterPro" id="IPR003439">
    <property type="entry name" value="ABC_transporter-like_ATP-bd"/>
</dbReference>
<keyword evidence="5" id="KW-0547">Nucleotide-binding</keyword>
<organism evidence="9 10">
    <name type="scientific">Halarcobacter ebronensis</name>
    <dbReference type="NCBI Taxonomy" id="1462615"/>
    <lineage>
        <taxon>Bacteria</taxon>
        <taxon>Pseudomonadati</taxon>
        <taxon>Campylobacterota</taxon>
        <taxon>Epsilonproteobacteria</taxon>
        <taxon>Campylobacterales</taxon>
        <taxon>Arcobacteraceae</taxon>
        <taxon>Halarcobacter</taxon>
    </lineage>
</organism>
<comment type="similarity">
    <text evidence="2">Belongs to the ABC transporter superfamily.</text>
</comment>
<gene>
    <name evidence="9" type="ORF">CRV08_14420</name>
</gene>
<keyword evidence="4" id="KW-1003">Cell membrane</keyword>
<dbReference type="InterPro" id="IPR017871">
    <property type="entry name" value="ABC_transporter-like_CS"/>
</dbReference>
<evidence type="ECO:0000259" key="8">
    <source>
        <dbReference type="PROSITE" id="PS50893"/>
    </source>
</evidence>
<dbReference type="Pfam" id="PF00005">
    <property type="entry name" value="ABC_tran"/>
    <property type="match status" value="1"/>
</dbReference>
<dbReference type="InterPro" id="IPR003593">
    <property type="entry name" value="AAA+_ATPase"/>
</dbReference>
<dbReference type="PANTHER" id="PTHR43297">
    <property type="entry name" value="OLIGOPEPTIDE TRANSPORT ATP-BINDING PROTEIN APPD"/>
    <property type="match status" value="1"/>
</dbReference>
<dbReference type="PROSITE" id="PS50893">
    <property type="entry name" value="ABC_TRANSPORTER_2"/>
    <property type="match status" value="1"/>
</dbReference>
<evidence type="ECO:0000256" key="7">
    <source>
        <dbReference type="ARBA" id="ARBA00023136"/>
    </source>
</evidence>
<keyword evidence="6 9" id="KW-0067">ATP-binding</keyword>
<evidence type="ECO:0000256" key="1">
    <source>
        <dbReference type="ARBA" id="ARBA00004417"/>
    </source>
</evidence>
<dbReference type="PANTHER" id="PTHR43297:SF2">
    <property type="entry name" value="DIPEPTIDE TRANSPORT ATP-BINDING PROTEIN DPPD"/>
    <property type="match status" value="1"/>
</dbReference>
<evidence type="ECO:0000256" key="4">
    <source>
        <dbReference type="ARBA" id="ARBA00022475"/>
    </source>
</evidence>
<name>A0A4Q0Y6J5_9BACT</name>
<dbReference type="GO" id="GO:0005886">
    <property type="term" value="C:plasma membrane"/>
    <property type="evidence" value="ECO:0007669"/>
    <property type="project" value="UniProtKB-SubCell"/>
</dbReference>
<comment type="caution">
    <text evidence="9">The sequence shown here is derived from an EMBL/GenBank/DDBJ whole genome shotgun (WGS) entry which is preliminary data.</text>
</comment>
<dbReference type="EMBL" id="PDKJ01000021">
    <property type="protein sequence ID" value="RXJ65790.1"/>
    <property type="molecule type" value="Genomic_DNA"/>
</dbReference>
<dbReference type="GO" id="GO:0016887">
    <property type="term" value="F:ATP hydrolysis activity"/>
    <property type="evidence" value="ECO:0007669"/>
    <property type="project" value="InterPro"/>
</dbReference>
<sequence>MTNAVEIKKLTITTKEKKLVDISFKIEESTALIGQSGSGKSLTLKSILNLLPSNLELKLEVDSNFELSSKTIGFIPQNPFTSLSPMTKIKEQFFCQKERKEKLFDLVGLDKELLDRFPSQLSGGQLQRVVIAIALSNDIKLLLLDEPTTALDENSKKVILELIYKLQKELNFLTLFVTHDINSIIDVCKNIVIIKDGELIEKGNTIEILKEPKSSYTKELINSTFNNKEFRK</sequence>
<dbReference type="GO" id="GO:0005524">
    <property type="term" value="F:ATP binding"/>
    <property type="evidence" value="ECO:0007669"/>
    <property type="project" value="UniProtKB-KW"/>
</dbReference>
<protein>
    <submittedName>
        <fullName evidence="9">ABC transporter ATP-binding protein</fullName>
    </submittedName>
</protein>
<evidence type="ECO:0000256" key="6">
    <source>
        <dbReference type="ARBA" id="ARBA00022840"/>
    </source>
</evidence>
<evidence type="ECO:0000313" key="10">
    <source>
        <dbReference type="Proteomes" id="UP000290172"/>
    </source>
</evidence>
<dbReference type="RefSeq" id="WP_128983358.1">
    <property type="nucleotide sequence ID" value="NZ_PDKJ01000021.1"/>
</dbReference>
<dbReference type="AlphaFoldDB" id="A0A4Q0Y6J5"/>
<keyword evidence="7" id="KW-0472">Membrane</keyword>
<dbReference type="SMART" id="SM00382">
    <property type="entry name" value="AAA"/>
    <property type="match status" value="1"/>
</dbReference>
<dbReference type="SUPFAM" id="SSF52540">
    <property type="entry name" value="P-loop containing nucleoside triphosphate hydrolases"/>
    <property type="match status" value="1"/>
</dbReference>
<accession>A0A4Q0Y6J5</accession>
<comment type="subcellular location">
    <subcellularLocation>
        <location evidence="1">Cell inner membrane</location>
        <topology evidence="1">Peripheral membrane protein</topology>
    </subcellularLocation>
</comment>
<keyword evidence="3" id="KW-0813">Transport</keyword>
<feature type="domain" description="ABC transporter" evidence="8">
    <location>
        <begin position="2"/>
        <end position="221"/>
    </location>
</feature>
<dbReference type="InterPro" id="IPR027417">
    <property type="entry name" value="P-loop_NTPase"/>
</dbReference>
<dbReference type="PROSITE" id="PS00211">
    <property type="entry name" value="ABC_TRANSPORTER_1"/>
    <property type="match status" value="1"/>
</dbReference>
<dbReference type="Proteomes" id="UP000290172">
    <property type="component" value="Unassembled WGS sequence"/>
</dbReference>
<evidence type="ECO:0000256" key="2">
    <source>
        <dbReference type="ARBA" id="ARBA00005417"/>
    </source>
</evidence>
<dbReference type="Gene3D" id="3.40.50.300">
    <property type="entry name" value="P-loop containing nucleotide triphosphate hydrolases"/>
    <property type="match status" value="1"/>
</dbReference>
<dbReference type="InterPro" id="IPR050388">
    <property type="entry name" value="ABC_Ni/Peptide_Import"/>
</dbReference>
<proteinExistence type="inferred from homology"/>
<evidence type="ECO:0000256" key="3">
    <source>
        <dbReference type="ARBA" id="ARBA00022448"/>
    </source>
</evidence>
<evidence type="ECO:0000313" key="9">
    <source>
        <dbReference type="EMBL" id="RXJ65790.1"/>
    </source>
</evidence>
<evidence type="ECO:0000256" key="5">
    <source>
        <dbReference type="ARBA" id="ARBA00022741"/>
    </source>
</evidence>